<evidence type="ECO:0000313" key="4">
    <source>
        <dbReference type="Proteomes" id="UP001604336"/>
    </source>
</evidence>
<reference evidence="4" key="1">
    <citation type="submission" date="2024-07" db="EMBL/GenBank/DDBJ databases">
        <title>Two chromosome-level genome assemblies of Korean endemic species Abeliophyllum distichum and Forsythia ovata (Oleaceae).</title>
        <authorList>
            <person name="Jang H."/>
        </authorList>
    </citation>
    <scope>NUCLEOTIDE SEQUENCE [LARGE SCALE GENOMIC DNA]</scope>
</reference>
<feature type="region of interest" description="Disordered" evidence="1">
    <location>
        <begin position="31"/>
        <end position="54"/>
    </location>
</feature>
<comment type="caution">
    <text evidence="3">The sequence shown here is derived from an EMBL/GenBank/DDBJ whole genome shotgun (WGS) entry which is preliminary data.</text>
</comment>
<organism evidence="3 4">
    <name type="scientific">Abeliophyllum distichum</name>
    <dbReference type="NCBI Taxonomy" id="126358"/>
    <lineage>
        <taxon>Eukaryota</taxon>
        <taxon>Viridiplantae</taxon>
        <taxon>Streptophyta</taxon>
        <taxon>Embryophyta</taxon>
        <taxon>Tracheophyta</taxon>
        <taxon>Spermatophyta</taxon>
        <taxon>Magnoliopsida</taxon>
        <taxon>eudicotyledons</taxon>
        <taxon>Gunneridae</taxon>
        <taxon>Pentapetalae</taxon>
        <taxon>asterids</taxon>
        <taxon>lamiids</taxon>
        <taxon>Lamiales</taxon>
        <taxon>Oleaceae</taxon>
        <taxon>Forsythieae</taxon>
        <taxon>Abeliophyllum</taxon>
    </lineage>
</organism>
<feature type="transmembrane region" description="Helical" evidence="2">
    <location>
        <begin position="119"/>
        <end position="137"/>
    </location>
</feature>
<gene>
    <name evidence="3" type="ORF">Adt_48455</name>
</gene>
<evidence type="ECO:0000313" key="3">
    <source>
        <dbReference type="EMBL" id="KAL2454046.1"/>
    </source>
</evidence>
<keyword evidence="2" id="KW-0812">Transmembrane</keyword>
<keyword evidence="2" id="KW-0472">Membrane</keyword>
<dbReference type="AlphaFoldDB" id="A0ABD1NTY8"/>
<accession>A0ABD1NTY8</accession>
<dbReference type="Proteomes" id="UP001604336">
    <property type="component" value="Unassembled WGS sequence"/>
</dbReference>
<protein>
    <submittedName>
        <fullName evidence="3">Uncharacterized protein</fullName>
    </submittedName>
</protein>
<proteinExistence type="predicted"/>
<evidence type="ECO:0000256" key="1">
    <source>
        <dbReference type="SAM" id="MobiDB-lite"/>
    </source>
</evidence>
<keyword evidence="4" id="KW-1185">Reference proteome</keyword>
<dbReference type="EMBL" id="JBFOLK010000490">
    <property type="protein sequence ID" value="KAL2454046.1"/>
    <property type="molecule type" value="Genomic_DNA"/>
</dbReference>
<keyword evidence="2" id="KW-1133">Transmembrane helix</keyword>
<name>A0ABD1NTY8_9LAMI</name>
<evidence type="ECO:0000256" key="2">
    <source>
        <dbReference type="SAM" id="Phobius"/>
    </source>
</evidence>
<sequence>MLRYQINVNGTLECRSRWNWDPMSLGIGNDPVVERWGPQPTPKRVPTQRKSNENMPCQFDHPVKRAPSHQAPLSSKKQNTHCAKNPFSSFFFWWNIRRHRNGIYLTANFVAGEFKFQAITHYIVVCVILLVALFVWAES</sequence>